<keyword evidence="1" id="KW-0328">Glycosyltransferase</keyword>
<organism evidence="4 5">
    <name type="scientific">Sphingomonas ginkgonis</name>
    <dbReference type="NCBI Taxonomy" id="2315330"/>
    <lineage>
        <taxon>Bacteria</taxon>
        <taxon>Pseudomonadati</taxon>
        <taxon>Pseudomonadota</taxon>
        <taxon>Alphaproteobacteria</taxon>
        <taxon>Sphingomonadales</taxon>
        <taxon>Sphingomonadaceae</taxon>
        <taxon>Sphingomonas</taxon>
    </lineage>
</organism>
<comment type="caution">
    <text evidence="4">The sequence shown here is derived from an EMBL/GenBank/DDBJ whole genome shotgun (WGS) entry which is preliminary data.</text>
</comment>
<dbReference type="Gene3D" id="3.40.50.2000">
    <property type="entry name" value="Glycogen Phosphorylase B"/>
    <property type="match status" value="2"/>
</dbReference>
<evidence type="ECO:0000256" key="1">
    <source>
        <dbReference type="ARBA" id="ARBA00022676"/>
    </source>
</evidence>
<proteinExistence type="predicted"/>
<sequence length="373" mass="39136">MADQQPPLAGERIAYVINSVEGGGAAAPVPGIARLLMDQGATVRVFALARRDGLGLPAMIAAGLDPLVRDEPEHDRLGALRWLSRALREWRPTRLWTSLSHATILGLLVGPRLGVPVVCWQHAAFLKPWNERLLRWLQRRAELWIGDSPAITALTARRLGVEPARLACWPIVAVDESAPPATPWQAGEPLRLGSLGRLHPVKGYDVLIEALANLARGGFVPPAPMALTIAGDGGERSRLEAQLAAAGLTGVGLPGFVTDAPGFLAGLHLYLQPSRSEGFCIAAHEAMNAGLPVVGSAVGEIAATIEDGRSGLLVPPGDPIALAAALRHLLDDPASLAPLGAAARERVRSLYSAAAFRRAGEAVVGRISGRAGA</sequence>
<dbReference type="AlphaFoldDB" id="A0A3R9YND4"/>
<dbReference type="Pfam" id="PF13439">
    <property type="entry name" value="Glyco_transf_4"/>
    <property type="match status" value="1"/>
</dbReference>
<gene>
    <name evidence="4" type="ORF">HMF7854_13435</name>
</gene>
<dbReference type="Pfam" id="PF13692">
    <property type="entry name" value="Glyco_trans_1_4"/>
    <property type="match status" value="1"/>
</dbReference>
<protein>
    <submittedName>
        <fullName evidence="4">Glycosyltransferase</fullName>
    </submittedName>
</protein>
<reference evidence="4 5" key="1">
    <citation type="submission" date="2018-12" db="EMBL/GenBank/DDBJ databases">
        <title>Sphingomonas sp. HMF7854 Genome sequencing and assembly.</title>
        <authorList>
            <person name="Cha I."/>
            <person name="Kang H."/>
            <person name="Kim H."/>
            <person name="Kang J."/>
            <person name="Joh K."/>
        </authorList>
    </citation>
    <scope>NUCLEOTIDE SEQUENCE [LARGE SCALE GENOMIC DNA]</scope>
    <source>
        <strain evidence="4 5">HMF7854</strain>
    </source>
</reference>
<dbReference type="RefSeq" id="WP_126719669.1">
    <property type="nucleotide sequence ID" value="NZ_RWJF01000001.1"/>
</dbReference>
<evidence type="ECO:0000313" key="4">
    <source>
        <dbReference type="EMBL" id="RST31730.1"/>
    </source>
</evidence>
<dbReference type="Proteomes" id="UP000274661">
    <property type="component" value="Unassembled WGS sequence"/>
</dbReference>
<dbReference type="EMBL" id="RWJF01000001">
    <property type="protein sequence ID" value="RST31730.1"/>
    <property type="molecule type" value="Genomic_DNA"/>
</dbReference>
<dbReference type="PANTHER" id="PTHR12526">
    <property type="entry name" value="GLYCOSYLTRANSFERASE"/>
    <property type="match status" value="1"/>
</dbReference>
<evidence type="ECO:0000259" key="3">
    <source>
        <dbReference type="Pfam" id="PF13439"/>
    </source>
</evidence>
<keyword evidence="2 4" id="KW-0808">Transferase</keyword>
<name>A0A3R9YND4_9SPHN</name>
<dbReference type="SUPFAM" id="SSF53756">
    <property type="entry name" value="UDP-Glycosyltransferase/glycogen phosphorylase"/>
    <property type="match status" value="1"/>
</dbReference>
<dbReference type="GO" id="GO:0016757">
    <property type="term" value="F:glycosyltransferase activity"/>
    <property type="evidence" value="ECO:0007669"/>
    <property type="project" value="UniProtKB-KW"/>
</dbReference>
<evidence type="ECO:0000313" key="5">
    <source>
        <dbReference type="Proteomes" id="UP000274661"/>
    </source>
</evidence>
<evidence type="ECO:0000256" key="2">
    <source>
        <dbReference type="ARBA" id="ARBA00022679"/>
    </source>
</evidence>
<feature type="domain" description="Glycosyltransferase subfamily 4-like N-terminal" evidence="3">
    <location>
        <begin position="23"/>
        <end position="170"/>
    </location>
</feature>
<keyword evidence="5" id="KW-1185">Reference proteome</keyword>
<dbReference type="OrthoDB" id="529131at2"/>
<dbReference type="InterPro" id="IPR028098">
    <property type="entry name" value="Glyco_trans_4-like_N"/>
</dbReference>
<accession>A0A3R9YND4</accession>
<dbReference type="PANTHER" id="PTHR12526:SF510">
    <property type="entry name" value="D-INOSITOL 3-PHOSPHATE GLYCOSYLTRANSFERASE"/>
    <property type="match status" value="1"/>
</dbReference>